<sequence length="166" mass="19459">MKTIKILVLAILLPLLLSVSAHKFYVSVTEVEYVKEKKSVQIISRIFIDDLENTFRKRYEKRLTFSPKNEAEEVGVYLERYLKDKITVKINGKIADLKFIGKEYDNDILFCYLEVADVKDIKTFEISNTLLFDSFDDQQNIVKLKINGEKKSFILMDRNDKAMLNF</sequence>
<dbReference type="OrthoDB" id="5735516at2"/>
<name>A0A1A7QZM6_9FLAO</name>
<dbReference type="Proteomes" id="UP000248987">
    <property type="component" value="Unassembled WGS sequence"/>
</dbReference>
<evidence type="ECO:0000313" key="2">
    <source>
        <dbReference type="Proteomes" id="UP000248987"/>
    </source>
</evidence>
<dbReference type="AlphaFoldDB" id="A0A1A7QZM6"/>
<dbReference type="Pfam" id="PF20420">
    <property type="entry name" value="DUF6702"/>
    <property type="match status" value="1"/>
</dbReference>
<protein>
    <recommendedName>
        <fullName evidence="3">Peptidase E</fullName>
    </recommendedName>
</protein>
<dbReference type="RefSeq" id="WP_066433934.1">
    <property type="nucleotide sequence ID" value="NZ_LZRN01000017.1"/>
</dbReference>
<evidence type="ECO:0000313" key="1">
    <source>
        <dbReference type="EMBL" id="RAJ22314.1"/>
    </source>
</evidence>
<proteinExistence type="predicted"/>
<organism evidence="1 2">
    <name type="scientific">Gelidibacter algens</name>
    <dbReference type="NCBI Taxonomy" id="49280"/>
    <lineage>
        <taxon>Bacteria</taxon>
        <taxon>Pseudomonadati</taxon>
        <taxon>Bacteroidota</taxon>
        <taxon>Flavobacteriia</taxon>
        <taxon>Flavobacteriales</taxon>
        <taxon>Flavobacteriaceae</taxon>
        <taxon>Gelidibacter</taxon>
    </lineage>
</organism>
<dbReference type="EMBL" id="QLLQ01000010">
    <property type="protein sequence ID" value="RAJ22314.1"/>
    <property type="molecule type" value="Genomic_DNA"/>
</dbReference>
<dbReference type="InterPro" id="IPR046525">
    <property type="entry name" value="DUF6702"/>
</dbReference>
<accession>A0A1A7QZM6</accession>
<comment type="caution">
    <text evidence="1">The sequence shown here is derived from an EMBL/GenBank/DDBJ whole genome shotgun (WGS) entry which is preliminary data.</text>
</comment>
<dbReference type="STRING" id="49280.A9996_09860"/>
<keyword evidence="2" id="KW-1185">Reference proteome</keyword>
<gene>
    <name evidence="1" type="ORF">LX77_02626</name>
</gene>
<evidence type="ECO:0008006" key="3">
    <source>
        <dbReference type="Google" id="ProtNLM"/>
    </source>
</evidence>
<reference evidence="1 2" key="1">
    <citation type="submission" date="2018-06" db="EMBL/GenBank/DDBJ databases">
        <title>Genomic Encyclopedia of Archaeal and Bacterial Type Strains, Phase II (KMG-II): from individual species to whole genera.</title>
        <authorList>
            <person name="Goeker M."/>
        </authorList>
    </citation>
    <scope>NUCLEOTIDE SEQUENCE [LARGE SCALE GENOMIC DNA]</scope>
    <source>
        <strain evidence="1 2">DSM 12408</strain>
    </source>
</reference>